<comment type="caution">
    <text evidence="7">The sequence shown here is derived from an EMBL/GenBank/DDBJ whole genome shotgun (WGS) entry which is preliminary data.</text>
</comment>
<dbReference type="InterPro" id="IPR054711">
    <property type="entry name" value="eIF3a_PCI_TPR-like"/>
</dbReference>
<feature type="region of interest" description="Disordered" evidence="5">
    <location>
        <begin position="694"/>
        <end position="725"/>
    </location>
</feature>
<feature type="compositionally biased region" description="Gly residues" evidence="5">
    <location>
        <begin position="935"/>
        <end position="950"/>
    </location>
</feature>
<dbReference type="GO" id="GO:0001732">
    <property type="term" value="P:formation of cytoplasmic translation initiation complex"/>
    <property type="evidence" value="ECO:0007669"/>
    <property type="project" value="TreeGrafter"/>
</dbReference>
<keyword evidence="2" id="KW-0396">Initiation factor</keyword>
<proteinExistence type="predicted"/>
<evidence type="ECO:0000313" key="7">
    <source>
        <dbReference type="EMBL" id="GMH87203.1"/>
    </source>
</evidence>
<name>A0A9W7BIB6_9STRA</name>
<dbReference type="InterPro" id="IPR027512">
    <property type="entry name" value="EIF3A"/>
</dbReference>
<dbReference type="GO" id="GO:0043614">
    <property type="term" value="C:multi-eIF complex"/>
    <property type="evidence" value="ECO:0007669"/>
    <property type="project" value="TreeGrafter"/>
</dbReference>
<dbReference type="Pfam" id="PF22591">
    <property type="entry name" value="eIF3a_PCI_TPR-like"/>
    <property type="match status" value="1"/>
</dbReference>
<dbReference type="GO" id="GO:0003729">
    <property type="term" value="F:mRNA binding"/>
    <property type="evidence" value="ECO:0007669"/>
    <property type="project" value="TreeGrafter"/>
</dbReference>
<dbReference type="GO" id="GO:0003743">
    <property type="term" value="F:translation initiation factor activity"/>
    <property type="evidence" value="ECO:0007669"/>
    <property type="project" value="UniProtKB-KW"/>
</dbReference>
<dbReference type="GO" id="GO:0071540">
    <property type="term" value="C:eukaryotic translation initiation factor 3 complex, eIF3e"/>
    <property type="evidence" value="ECO:0007669"/>
    <property type="project" value="TreeGrafter"/>
</dbReference>
<dbReference type="Proteomes" id="UP001162640">
    <property type="component" value="Unassembled WGS sequence"/>
</dbReference>
<keyword evidence="4" id="KW-0175">Coiled coil</keyword>
<feature type="region of interest" description="Disordered" evidence="5">
    <location>
        <begin position="785"/>
        <end position="956"/>
    </location>
</feature>
<dbReference type="AlphaFoldDB" id="A0A9W7BIB6"/>
<organism evidence="7 8">
    <name type="scientific">Triparma laevis f. inornata</name>
    <dbReference type="NCBI Taxonomy" id="1714386"/>
    <lineage>
        <taxon>Eukaryota</taxon>
        <taxon>Sar</taxon>
        <taxon>Stramenopiles</taxon>
        <taxon>Ochrophyta</taxon>
        <taxon>Bolidophyceae</taxon>
        <taxon>Parmales</taxon>
        <taxon>Triparmaceae</taxon>
        <taxon>Triparma</taxon>
    </lineage>
</organism>
<dbReference type="PANTHER" id="PTHR14005:SF0">
    <property type="entry name" value="EUKARYOTIC TRANSLATION INITIATION FACTOR 3 SUBUNIT A"/>
    <property type="match status" value="1"/>
</dbReference>
<dbReference type="Gene3D" id="4.10.860.10">
    <property type="entry name" value="UVR domain"/>
    <property type="match status" value="1"/>
</dbReference>
<protein>
    <recommendedName>
        <fullName evidence="6">eIF3a PCI domain-containing protein</fullName>
    </recommendedName>
</protein>
<keyword evidence="1" id="KW-0963">Cytoplasm</keyword>
<sequence length="956" mass="106657">MSYNANKPENALIRAKELVKIHQIPSALSLLYEVLIARKYKTWSLTYEQIALYYLDLCIEGKKSREVKDGLHQYRNLTQSSAPGSLEKVIGYLVGRAEQLVADAKAASPAETSDVTDLENSATPESILMSTMTSSHTSEVVQRETVLPALKFLWEVYRSVLDILKTHSRLASVYHATASAAFKFCSSNSRKTEFRRLCDMLRSHLSNLHKFGATAALREQNANKLKGWDGWTYESIEMHLNTRFEQLSVAGEMEQYSEGFRTVENIYEIMQLSRKQPRSKIMATYYEKLTNIFWVSGNHLFHSYAWYKYFVLCRDHNKSMTSETLTLLATNVLLSAMCIPSGRVGKKGDIVNTEAEEKRKEKDGRMANLLGFSSDPTRAALLSELENKGIIELCTEESRELYKILEKRGNPLTLVGSCLPLIQNIEEKFKPRIRTVVVTKLLKGLGAVYSTITIEGLMSLCEGLEMSFSGIEEILYEAVTEGLIKVRVDHRGGCLKFGAGGMESERLKGQLVMLAKALTNIVEEKINDDLDVEGLVEDRARFFAQVKAGLDDENAKCLERKTTIEKRKEEWERAKQAEEAKKEAERVADLAQKKKEAEERVKQEARNREKEKQIKIFNEMENTKKKALLAKLGKKLADYGAEASLAELDADALAREHMSLIQKKKDDTESKTKEGAKRLDYVTRAIRIEELPLREKQRQENDERLKKEHENGMEKQLKAEKQKWTKQSEKKKIFEAIGVFKYMPDFEAKIMAERKKVHEDDCKKAEEDAKNAAMDAKIERAKLARDDAIRQARDEEERKEREAKERKAAEAEQALRKKQEAEQAEKDSWITAGPTKTRGGGGGSSLPPPPSSGGGGMGAYRPPTTSSSGGGMGAYRPPGASQGGGAYMPPSARGSASGSGYPGASSNKYEPPSSRNQGGDQDDKFSRAFSSSRGSQGGGGGGGGEGGGGGGERRNW</sequence>
<dbReference type="EMBL" id="BLQM01000390">
    <property type="protein sequence ID" value="GMH87203.1"/>
    <property type="molecule type" value="Genomic_DNA"/>
</dbReference>
<accession>A0A9W7BIB6</accession>
<gene>
    <name evidence="7" type="ORF">TL16_g10781</name>
</gene>
<evidence type="ECO:0000259" key="6">
    <source>
        <dbReference type="Pfam" id="PF22591"/>
    </source>
</evidence>
<feature type="compositionally biased region" description="Low complexity" evidence="5">
    <location>
        <begin position="889"/>
        <end position="906"/>
    </location>
</feature>
<evidence type="ECO:0000256" key="2">
    <source>
        <dbReference type="ARBA" id="ARBA00022540"/>
    </source>
</evidence>
<dbReference type="GO" id="GO:0071541">
    <property type="term" value="C:eukaryotic translation initiation factor 3 complex, eIF3m"/>
    <property type="evidence" value="ECO:0007669"/>
    <property type="project" value="TreeGrafter"/>
</dbReference>
<feature type="region of interest" description="Disordered" evidence="5">
    <location>
        <begin position="756"/>
        <end position="775"/>
    </location>
</feature>
<dbReference type="GO" id="GO:0002188">
    <property type="term" value="P:translation reinitiation"/>
    <property type="evidence" value="ECO:0007669"/>
    <property type="project" value="TreeGrafter"/>
</dbReference>
<evidence type="ECO:0000256" key="4">
    <source>
        <dbReference type="SAM" id="Coils"/>
    </source>
</evidence>
<feature type="coiled-coil region" evidence="4">
    <location>
        <begin position="561"/>
        <end position="615"/>
    </location>
</feature>
<evidence type="ECO:0000256" key="3">
    <source>
        <dbReference type="ARBA" id="ARBA00022917"/>
    </source>
</evidence>
<feature type="domain" description="eIF3a PCI" evidence="6">
    <location>
        <begin position="9"/>
        <end position="412"/>
    </location>
</feature>
<dbReference type="PANTHER" id="PTHR14005">
    <property type="entry name" value="EUKARYOTIC TRANSLATION INITIATION FACTOR 3, THETA SUBUNIT"/>
    <property type="match status" value="1"/>
</dbReference>
<reference evidence="8" key="1">
    <citation type="journal article" date="2023" name="Commun. Biol.">
        <title>Genome analysis of Parmales, the sister group of diatoms, reveals the evolutionary specialization of diatoms from phago-mixotrophs to photoautotrophs.</title>
        <authorList>
            <person name="Ban H."/>
            <person name="Sato S."/>
            <person name="Yoshikawa S."/>
            <person name="Yamada K."/>
            <person name="Nakamura Y."/>
            <person name="Ichinomiya M."/>
            <person name="Sato N."/>
            <person name="Blanc-Mathieu R."/>
            <person name="Endo H."/>
            <person name="Kuwata A."/>
            <person name="Ogata H."/>
        </authorList>
    </citation>
    <scope>NUCLEOTIDE SEQUENCE [LARGE SCALE GENOMIC DNA]</scope>
</reference>
<evidence type="ECO:0000256" key="5">
    <source>
        <dbReference type="SAM" id="MobiDB-lite"/>
    </source>
</evidence>
<feature type="compositionally biased region" description="Basic and acidic residues" evidence="5">
    <location>
        <begin position="785"/>
        <end position="828"/>
    </location>
</feature>
<keyword evidence="3" id="KW-0648">Protein biosynthesis</keyword>
<evidence type="ECO:0000313" key="8">
    <source>
        <dbReference type="Proteomes" id="UP001162640"/>
    </source>
</evidence>
<dbReference type="Gene3D" id="1.25.40.860">
    <property type="match status" value="2"/>
</dbReference>
<evidence type="ECO:0000256" key="1">
    <source>
        <dbReference type="ARBA" id="ARBA00022490"/>
    </source>
</evidence>